<comment type="caution">
    <text evidence="2">The sequence shown here is derived from an EMBL/GenBank/DDBJ whole genome shotgun (WGS) entry which is preliminary data.</text>
</comment>
<evidence type="ECO:0000256" key="1">
    <source>
        <dbReference type="SAM" id="MobiDB-lite"/>
    </source>
</evidence>
<keyword evidence="3" id="KW-1185">Reference proteome</keyword>
<dbReference type="Proteomes" id="UP001642502">
    <property type="component" value="Unassembled WGS sequence"/>
</dbReference>
<feature type="compositionally biased region" description="Low complexity" evidence="1">
    <location>
        <begin position="97"/>
        <end position="107"/>
    </location>
</feature>
<feature type="compositionally biased region" description="Polar residues" evidence="1">
    <location>
        <begin position="404"/>
        <end position="421"/>
    </location>
</feature>
<sequence>MGKPLLKRLSHSEKNSLDLDRPLEEQQVPGLAGLTSGYESPSQPRFARDVSFYNDSTAYTNRRFQHNRSHSSTSHVSIATTGSGGASRPSTFIHPFQQTPRTQTPPLTYTSSVASLDNDIGYHKPGCNSKRDCASITENRDDDDDRYPAGSLQTHRYRHGHTASHSQLSLRAPAMANKRAASFGDIDAAASLRLDTAPTIPSARRGLGNNSSLSLIAPPSDRQGTTSTGSILLDSPVSAGPLTPASPTPSSTPFRTSLESVGFARLRSRSELDSGARADQIREARRKFEERERVKAEKHGREMLRKRERQGNKEAKSHERQGTVLQHRTSSGPTSDIPRPSLTRKRTPTFGSSLDLDDNLAMSGASGLDLEKSRQSGRFSRQTVHDATEKPARSRSSKYDTAARGQSPSFGSTVESVSFRNTQRSKTTKRKTQGYWNGFVLWLRTRLFQIRRS</sequence>
<dbReference type="EMBL" id="CAWUON010000034">
    <property type="protein sequence ID" value="CAK7268170.1"/>
    <property type="molecule type" value="Genomic_DNA"/>
</dbReference>
<evidence type="ECO:0000313" key="2">
    <source>
        <dbReference type="EMBL" id="CAK7268170.1"/>
    </source>
</evidence>
<name>A0ABP0DIV2_9PEZI</name>
<feature type="compositionally biased region" description="Polar residues" evidence="1">
    <location>
        <begin position="70"/>
        <end position="81"/>
    </location>
</feature>
<accession>A0ABP0DIV2</accession>
<evidence type="ECO:0000313" key="3">
    <source>
        <dbReference type="Proteomes" id="UP001642502"/>
    </source>
</evidence>
<feature type="compositionally biased region" description="Low complexity" evidence="1">
    <location>
        <begin position="243"/>
        <end position="257"/>
    </location>
</feature>
<organism evidence="2 3">
    <name type="scientific">Sporothrix epigloea</name>
    <dbReference type="NCBI Taxonomy" id="1892477"/>
    <lineage>
        <taxon>Eukaryota</taxon>
        <taxon>Fungi</taxon>
        <taxon>Dikarya</taxon>
        <taxon>Ascomycota</taxon>
        <taxon>Pezizomycotina</taxon>
        <taxon>Sordariomycetes</taxon>
        <taxon>Sordariomycetidae</taxon>
        <taxon>Ophiostomatales</taxon>
        <taxon>Ophiostomataceae</taxon>
        <taxon>Sporothrix</taxon>
    </lineage>
</organism>
<feature type="compositionally biased region" description="Basic and acidic residues" evidence="1">
    <location>
        <begin position="383"/>
        <end position="392"/>
    </location>
</feature>
<feature type="region of interest" description="Disordered" evidence="1">
    <location>
        <begin position="287"/>
        <end position="430"/>
    </location>
</feature>
<feature type="compositionally biased region" description="Basic and acidic residues" evidence="1">
    <location>
        <begin position="10"/>
        <end position="24"/>
    </location>
</feature>
<feature type="compositionally biased region" description="Basic and acidic residues" evidence="1">
    <location>
        <begin position="287"/>
        <end position="321"/>
    </location>
</feature>
<feature type="region of interest" description="Disordered" evidence="1">
    <location>
        <begin position="1"/>
        <end position="45"/>
    </location>
</feature>
<feature type="compositionally biased region" description="Polar residues" evidence="1">
    <location>
        <begin position="323"/>
        <end position="334"/>
    </location>
</feature>
<gene>
    <name evidence="2" type="ORF">SEPCBS119000_002926</name>
</gene>
<feature type="region of interest" description="Disordered" evidence="1">
    <location>
        <begin position="202"/>
        <end position="257"/>
    </location>
</feature>
<feature type="region of interest" description="Disordered" evidence="1">
    <location>
        <begin position="64"/>
        <end position="107"/>
    </location>
</feature>
<reference evidence="2 3" key="1">
    <citation type="submission" date="2024-01" db="EMBL/GenBank/DDBJ databases">
        <authorList>
            <person name="Allen C."/>
            <person name="Tagirdzhanova G."/>
        </authorList>
    </citation>
    <scope>NUCLEOTIDE SEQUENCE [LARGE SCALE GENOMIC DNA]</scope>
    <source>
        <strain evidence="2 3">CBS 119000</strain>
    </source>
</reference>
<proteinExistence type="predicted"/>
<protein>
    <submittedName>
        <fullName evidence="2">Uncharacterized protein</fullName>
    </submittedName>
</protein>